<reference evidence="1 2" key="1">
    <citation type="submission" date="2021-06" db="EMBL/GenBank/DDBJ databases">
        <title>Caerostris darwini draft genome.</title>
        <authorList>
            <person name="Kono N."/>
            <person name="Arakawa K."/>
        </authorList>
    </citation>
    <scope>NUCLEOTIDE SEQUENCE [LARGE SCALE GENOMIC DNA]</scope>
</reference>
<comment type="caution">
    <text evidence="1">The sequence shown here is derived from an EMBL/GenBank/DDBJ whole genome shotgun (WGS) entry which is preliminary data.</text>
</comment>
<organism evidence="1 2">
    <name type="scientific">Caerostris darwini</name>
    <dbReference type="NCBI Taxonomy" id="1538125"/>
    <lineage>
        <taxon>Eukaryota</taxon>
        <taxon>Metazoa</taxon>
        <taxon>Ecdysozoa</taxon>
        <taxon>Arthropoda</taxon>
        <taxon>Chelicerata</taxon>
        <taxon>Arachnida</taxon>
        <taxon>Araneae</taxon>
        <taxon>Araneomorphae</taxon>
        <taxon>Entelegynae</taxon>
        <taxon>Araneoidea</taxon>
        <taxon>Araneidae</taxon>
        <taxon>Caerostris</taxon>
    </lineage>
</organism>
<dbReference type="EMBL" id="BPLQ01003002">
    <property type="protein sequence ID" value="GIX97006.1"/>
    <property type="molecule type" value="Genomic_DNA"/>
</dbReference>
<evidence type="ECO:0000313" key="1">
    <source>
        <dbReference type="EMBL" id="GIX97006.1"/>
    </source>
</evidence>
<evidence type="ECO:0000313" key="2">
    <source>
        <dbReference type="Proteomes" id="UP001054837"/>
    </source>
</evidence>
<proteinExistence type="predicted"/>
<sequence length="107" mass="12386">MCRDRHTESITCFTSHPYAWTWLQIKYAPLFPAHHYRNTWLLCSRPCPRGQMARPADDREKEGPHSCRYAWHQTRAGSRHPPPSATPLSLPRGVISILKPIVMPAER</sequence>
<accession>A0AAV4PIX4</accession>
<dbReference type="AlphaFoldDB" id="A0AAV4PIX4"/>
<name>A0AAV4PIX4_9ARAC</name>
<keyword evidence="2" id="KW-1185">Reference proteome</keyword>
<gene>
    <name evidence="1" type="ORF">CDAR_94831</name>
</gene>
<dbReference type="Proteomes" id="UP001054837">
    <property type="component" value="Unassembled WGS sequence"/>
</dbReference>
<protein>
    <submittedName>
        <fullName evidence="1">Uncharacterized protein</fullName>
    </submittedName>
</protein>